<feature type="transmembrane region" description="Helical" evidence="8">
    <location>
        <begin position="54"/>
        <end position="79"/>
    </location>
</feature>
<protein>
    <recommendedName>
        <fullName evidence="11">AI-2E family transporter</fullName>
    </recommendedName>
</protein>
<proteinExistence type="inferred from homology"/>
<comment type="similarity">
    <text evidence="2">Belongs to the autoinducer-2 exporter (AI-2E) (TC 2.A.86) family.</text>
</comment>
<dbReference type="EMBL" id="MBUA01000001">
    <property type="protein sequence ID" value="MBC6489400.1"/>
    <property type="molecule type" value="Genomic_DNA"/>
</dbReference>
<evidence type="ECO:0000256" key="8">
    <source>
        <dbReference type="SAM" id="Phobius"/>
    </source>
</evidence>
<comment type="subcellular location">
    <subcellularLocation>
        <location evidence="1">Cell membrane</location>
        <topology evidence="1">Multi-pass membrane protein</topology>
    </subcellularLocation>
</comment>
<evidence type="ECO:0000256" key="2">
    <source>
        <dbReference type="ARBA" id="ARBA00009773"/>
    </source>
</evidence>
<keyword evidence="10" id="KW-1185">Reference proteome</keyword>
<gene>
    <name evidence="9" type="ORF">BC349_00340</name>
</gene>
<keyword evidence="7 8" id="KW-0472">Membrane</keyword>
<keyword evidence="5 8" id="KW-0812">Transmembrane</keyword>
<feature type="transmembrane region" description="Helical" evidence="8">
    <location>
        <begin position="137"/>
        <end position="160"/>
    </location>
</feature>
<evidence type="ECO:0000313" key="10">
    <source>
        <dbReference type="Proteomes" id="UP000765802"/>
    </source>
</evidence>
<keyword evidence="6 8" id="KW-1133">Transmembrane helix</keyword>
<feature type="transmembrane region" description="Helical" evidence="8">
    <location>
        <begin position="194"/>
        <end position="216"/>
    </location>
</feature>
<dbReference type="Proteomes" id="UP000765802">
    <property type="component" value="Unassembled WGS sequence"/>
</dbReference>
<keyword evidence="4" id="KW-1003">Cell membrane</keyword>
<evidence type="ECO:0000256" key="4">
    <source>
        <dbReference type="ARBA" id="ARBA00022475"/>
    </source>
</evidence>
<evidence type="ECO:0000256" key="1">
    <source>
        <dbReference type="ARBA" id="ARBA00004651"/>
    </source>
</evidence>
<feature type="transmembrane region" description="Helical" evidence="8">
    <location>
        <begin position="291"/>
        <end position="320"/>
    </location>
</feature>
<sequence>MPRYLQILLAIVLAGIILYTGRSLFIPISFSLLISFVLYPICKWMEKKGIGKSTAIILNLVLVTVLLVAIIILLVQQLMSFGTEWPLLREKLTMSFQQLQAYLETEWNISAAVQQEWIEQFGKNSSSHLFGLIQQTISASVVSLVLLFLIPIYSFLILYYRRRLVQAVILFLPVKYRSRITEIIQMAIHSYYEFIKGMLVVYLIVGILNSIGLLLLGVPHAVLFGCIAAILTFIPYVGIMVASLFPITLSWLTHNSALYPLGVIAIFAFVQYLEANIIFPWAVSRRLNLNTLITIVAIILGGILWGAAGMILFVPFAAILKLIAEKMEDGEALVTLLGEDKT</sequence>
<evidence type="ECO:0000256" key="3">
    <source>
        <dbReference type="ARBA" id="ARBA00022448"/>
    </source>
</evidence>
<feature type="transmembrane region" description="Helical" evidence="8">
    <location>
        <begin position="257"/>
        <end position="279"/>
    </location>
</feature>
<dbReference type="RefSeq" id="WP_187254760.1">
    <property type="nucleotide sequence ID" value="NZ_JBHULF010000006.1"/>
</dbReference>
<dbReference type="PANTHER" id="PTHR21716">
    <property type="entry name" value="TRANSMEMBRANE PROTEIN"/>
    <property type="match status" value="1"/>
</dbReference>
<dbReference type="PANTHER" id="PTHR21716:SF53">
    <property type="entry name" value="PERMEASE PERM-RELATED"/>
    <property type="match status" value="1"/>
</dbReference>
<organism evidence="9 10">
    <name type="scientific">Flavihumibacter stibioxidans</name>
    <dbReference type="NCBI Taxonomy" id="1834163"/>
    <lineage>
        <taxon>Bacteria</taxon>
        <taxon>Pseudomonadati</taxon>
        <taxon>Bacteroidota</taxon>
        <taxon>Chitinophagia</taxon>
        <taxon>Chitinophagales</taxon>
        <taxon>Chitinophagaceae</taxon>
        <taxon>Flavihumibacter</taxon>
    </lineage>
</organism>
<evidence type="ECO:0000256" key="7">
    <source>
        <dbReference type="ARBA" id="ARBA00023136"/>
    </source>
</evidence>
<evidence type="ECO:0000256" key="6">
    <source>
        <dbReference type="ARBA" id="ARBA00022989"/>
    </source>
</evidence>
<feature type="transmembrane region" description="Helical" evidence="8">
    <location>
        <begin position="24"/>
        <end position="42"/>
    </location>
</feature>
<keyword evidence="3" id="KW-0813">Transport</keyword>
<dbReference type="InterPro" id="IPR002549">
    <property type="entry name" value="AI-2E-like"/>
</dbReference>
<accession>A0ABR7M3T4</accession>
<name>A0ABR7M3T4_9BACT</name>
<evidence type="ECO:0000256" key="5">
    <source>
        <dbReference type="ARBA" id="ARBA00022692"/>
    </source>
</evidence>
<comment type="caution">
    <text evidence="9">The sequence shown here is derived from an EMBL/GenBank/DDBJ whole genome shotgun (WGS) entry which is preliminary data.</text>
</comment>
<feature type="transmembrane region" description="Helical" evidence="8">
    <location>
        <begin position="222"/>
        <end position="245"/>
    </location>
</feature>
<dbReference type="Pfam" id="PF01594">
    <property type="entry name" value="AI-2E_transport"/>
    <property type="match status" value="1"/>
</dbReference>
<evidence type="ECO:0008006" key="11">
    <source>
        <dbReference type="Google" id="ProtNLM"/>
    </source>
</evidence>
<reference evidence="9 10" key="1">
    <citation type="submission" date="2016-07" db="EMBL/GenBank/DDBJ databases">
        <title>Genome analysis of Flavihumibacter stibioxidans YS-17.</title>
        <authorList>
            <person name="Shi K."/>
            <person name="Han Y."/>
            <person name="Wang G."/>
        </authorList>
    </citation>
    <scope>NUCLEOTIDE SEQUENCE [LARGE SCALE GENOMIC DNA]</scope>
    <source>
        <strain evidence="9 10">YS-17</strain>
    </source>
</reference>
<evidence type="ECO:0000313" key="9">
    <source>
        <dbReference type="EMBL" id="MBC6489400.1"/>
    </source>
</evidence>